<protein>
    <submittedName>
        <fullName evidence="1">Uncharacterized protein</fullName>
    </submittedName>
</protein>
<keyword evidence="2" id="KW-1185">Reference proteome</keyword>
<name>A0A4S3JI39_9EURO</name>
<gene>
    <name evidence="1" type="ORF">EYZ11_005369</name>
</gene>
<dbReference type="Proteomes" id="UP000308092">
    <property type="component" value="Unassembled WGS sequence"/>
</dbReference>
<evidence type="ECO:0000313" key="1">
    <source>
        <dbReference type="EMBL" id="THC95166.1"/>
    </source>
</evidence>
<accession>A0A4S3JI39</accession>
<organism evidence="1 2">
    <name type="scientific">Aspergillus tanneri</name>
    <dbReference type="NCBI Taxonomy" id="1220188"/>
    <lineage>
        <taxon>Eukaryota</taxon>
        <taxon>Fungi</taxon>
        <taxon>Dikarya</taxon>
        <taxon>Ascomycota</taxon>
        <taxon>Pezizomycotina</taxon>
        <taxon>Eurotiomycetes</taxon>
        <taxon>Eurotiomycetidae</taxon>
        <taxon>Eurotiales</taxon>
        <taxon>Aspergillaceae</taxon>
        <taxon>Aspergillus</taxon>
        <taxon>Aspergillus subgen. Circumdati</taxon>
    </lineage>
</organism>
<dbReference type="AlphaFoldDB" id="A0A4S3JI39"/>
<sequence>MFETLLSQIEQKPKPTIASDPRNAEAVVHGANLRLIPWVRVAQRLVIFQSPAALVFSGSWIEPVGVRTKNLSL</sequence>
<comment type="caution">
    <text evidence="1">The sequence shown here is derived from an EMBL/GenBank/DDBJ whole genome shotgun (WGS) entry which is preliminary data.</text>
</comment>
<dbReference type="VEuPathDB" id="FungiDB:EYZ11_005369"/>
<reference evidence="1 2" key="1">
    <citation type="submission" date="2019-03" db="EMBL/GenBank/DDBJ databases">
        <title>The genome sequence of a newly discovered highly antifungal drug resistant Aspergillus species, Aspergillus tanneri NIH 1004.</title>
        <authorList>
            <person name="Mounaud S."/>
            <person name="Singh I."/>
            <person name="Joardar V."/>
            <person name="Pakala S."/>
            <person name="Pakala S."/>
            <person name="Venepally P."/>
            <person name="Hoover J."/>
            <person name="Nierman W."/>
            <person name="Chung J."/>
            <person name="Losada L."/>
        </authorList>
    </citation>
    <scope>NUCLEOTIDE SEQUENCE [LARGE SCALE GENOMIC DNA]</scope>
    <source>
        <strain evidence="1 2">NIH1004</strain>
    </source>
</reference>
<dbReference type="EMBL" id="SOSA01000170">
    <property type="protein sequence ID" value="THC95166.1"/>
    <property type="molecule type" value="Genomic_DNA"/>
</dbReference>
<evidence type="ECO:0000313" key="2">
    <source>
        <dbReference type="Proteomes" id="UP000308092"/>
    </source>
</evidence>
<proteinExistence type="predicted"/>